<dbReference type="Proteomes" id="UP001432075">
    <property type="component" value="Chromosome"/>
</dbReference>
<feature type="compositionally biased region" description="Polar residues" evidence="1">
    <location>
        <begin position="29"/>
        <end position="38"/>
    </location>
</feature>
<dbReference type="EMBL" id="CP108057">
    <property type="protein sequence ID" value="WUO48026.1"/>
    <property type="molecule type" value="Genomic_DNA"/>
</dbReference>
<dbReference type="RefSeq" id="WP_073799562.1">
    <property type="nucleotide sequence ID" value="NZ_BMVE01000011.1"/>
</dbReference>
<sequence>MTDATTPQTPKDPSKPLDSHASGAEAVTDIQTMDSHASSEPIDLPLTPAKPPVKPVGPQDSHASGEPLQAMDSHASSEPFKP</sequence>
<protein>
    <recommendedName>
        <fullName evidence="4">Sigma-like protein</fullName>
    </recommendedName>
</protein>
<organism evidence="2 3">
    <name type="scientific">Streptomyces goshikiensis</name>
    <dbReference type="NCBI Taxonomy" id="1942"/>
    <lineage>
        <taxon>Bacteria</taxon>
        <taxon>Bacillati</taxon>
        <taxon>Actinomycetota</taxon>
        <taxon>Actinomycetes</taxon>
        <taxon>Kitasatosporales</taxon>
        <taxon>Streptomycetaceae</taxon>
        <taxon>Streptomyces</taxon>
    </lineage>
</organism>
<keyword evidence="3" id="KW-1185">Reference proteome</keyword>
<feature type="region of interest" description="Disordered" evidence="1">
    <location>
        <begin position="1"/>
        <end position="82"/>
    </location>
</feature>
<evidence type="ECO:0008006" key="4">
    <source>
        <dbReference type="Google" id="ProtNLM"/>
    </source>
</evidence>
<evidence type="ECO:0000313" key="2">
    <source>
        <dbReference type="EMBL" id="WUO48026.1"/>
    </source>
</evidence>
<reference evidence="2" key="1">
    <citation type="submission" date="2022-10" db="EMBL/GenBank/DDBJ databases">
        <title>The complete genomes of actinobacterial strains from the NBC collection.</title>
        <authorList>
            <person name="Joergensen T.S."/>
            <person name="Alvarez Arevalo M."/>
            <person name="Sterndorff E.B."/>
            <person name="Faurdal D."/>
            <person name="Vuksanovic O."/>
            <person name="Mourched A.-S."/>
            <person name="Charusanti P."/>
            <person name="Shaw S."/>
            <person name="Blin K."/>
            <person name="Weber T."/>
        </authorList>
    </citation>
    <scope>NUCLEOTIDE SEQUENCE</scope>
    <source>
        <strain evidence="2">NBC_00283</strain>
    </source>
</reference>
<name>A0ABZ1RMR1_9ACTN</name>
<gene>
    <name evidence="2" type="ORF">OHU17_20490</name>
</gene>
<accession>A0ABZ1RMR1</accession>
<evidence type="ECO:0000313" key="3">
    <source>
        <dbReference type="Proteomes" id="UP001432075"/>
    </source>
</evidence>
<feature type="compositionally biased region" description="Polar residues" evidence="1">
    <location>
        <begin position="1"/>
        <end position="11"/>
    </location>
</feature>
<evidence type="ECO:0000256" key="1">
    <source>
        <dbReference type="SAM" id="MobiDB-lite"/>
    </source>
</evidence>
<proteinExistence type="predicted"/>